<reference evidence="1 2" key="1">
    <citation type="submission" date="2015-09" db="EMBL/GenBank/DDBJ databases">
        <authorList>
            <consortium name="Pathogen Informatics"/>
        </authorList>
    </citation>
    <scope>NUCLEOTIDE SEQUENCE [LARGE SCALE GENOMIC DNA]</scope>
    <source>
        <strain evidence="1 2">2789STDY5834928</strain>
    </source>
</reference>
<sequence>MDVMSKSSALQYKSSLPAQHIQIGLHHCGLLNAHPVTVPYLSWICLTLLAIQRTESLDASPCHGYIVAQRAAFVKSIRKFMVDF</sequence>
<evidence type="ECO:0000313" key="1">
    <source>
        <dbReference type="EMBL" id="CUQ85525.1"/>
    </source>
</evidence>
<name>A0A174ZDZ8_9FIRM</name>
<dbReference type="Proteomes" id="UP000095662">
    <property type="component" value="Unassembled WGS sequence"/>
</dbReference>
<gene>
    <name evidence="1" type="ORF">ERS852540_01116</name>
</gene>
<evidence type="ECO:0000313" key="2">
    <source>
        <dbReference type="Proteomes" id="UP000095662"/>
    </source>
</evidence>
<proteinExistence type="predicted"/>
<dbReference type="EMBL" id="CZBY01000007">
    <property type="protein sequence ID" value="CUQ85525.1"/>
    <property type="molecule type" value="Genomic_DNA"/>
</dbReference>
<dbReference type="AlphaFoldDB" id="A0A174ZDZ8"/>
<dbReference type="STRING" id="39492.ERS852540_01116"/>
<protein>
    <submittedName>
        <fullName evidence="1">Uncharacterized protein</fullName>
    </submittedName>
</protein>
<accession>A0A174ZDZ8</accession>
<organism evidence="1 2">
    <name type="scientific">[Eubacterium] siraeum</name>
    <dbReference type="NCBI Taxonomy" id="39492"/>
    <lineage>
        <taxon>Bacteria</taxon>
        <taxon>Bacillati</taxon>
        <taxon>Bacillota</taxon>
        <taxon>Clostridia</taxon>
        <taxon>Eubacteriales</taxon>
        <taxon>Oscillospiraceae</taxon>
        <taxon>Oscillospiraceae incertae sedis</taxon>
    </lineage>
</organism>